<reference evidence="4 5" key="1">
    <citation type="submission" date="2019-03" db="EMBL/GenBank/DDBJ databases">
        <title>Genomic Encyclopedia of Type Strains, Phase IV (KMG-IV): sequencing the most valuable type-strain genomes for metagenomic binning, comparative biology and taxonomic classification.</title>
        <authorList>
            <person name="Goeker M."/>
        </authorList>
    </citation>
    <scope>NUCLEOTIDE SEQUENCE [LARGE SCALE GENOMIC DNA]</scope>
    <source>
        <strain evidence="4 5">DSM 45361</strain>
    </source>
</reference>
<feature type="chain" id="PRO_5020755399" evidence="2">
    <location>
        <begin position="20"/>
        <end position="308"/>
    </location>
</feature>
<dbReference type="Pfam" id="PF11611">
    <property type="entry name" value="DUF4352"/>
    <property type="match status" value="1"/>
</dbReference>
<keyword evidence="1 2" id="KW-0732">Signal</keyword>
<proteinExistence type="predicted"/>
<dbReference type="Gene3D" id="2.60.40.1240">
    <property type="match status" value="1"/>
</dbReference>
<evidence type="ECO:0000259" key="3">
    <source>
        <dbReference type="Pfam" id="PF11611"/>
    </source>
</evidence>
<organism evidence="4 5">
    <name type="scientific">Labedaea rhizosphaerae</name>
    <dbReference type="NCBI Taxonomy" id="598644"/>
    <lineage>
        <taxon>Bacteria</taxon>
        <taxon>Bacillati</taxon>
        <taxon>Actinomycetota</taxon>
        <taxon>Actinomycetes</taxon>
        <taxon>Pseudonocardiales</taxon>
        <taxon>Pseudonocardiaceae</taxon>
        <taxon>Labedaea</taxon>
    </lineage>
</organism>
<sequence>MKIGAMRITTCLLAVTVLAGCTTSVPGTPESRPVVGTMTSGGGLDVTLVSFVDPAPLYQADEYDSKPQDGDHLVAAQLRIHNTGDRDYLVDPITEASVLAAGQEFDTSLAATSAGVMLDQVSLSPGQTVLGYVTFDVPEQVRTTQVRFEPNHGAAMLWQVGPNGKPHPPVPWPDARKSVHRMGEQATITSEGRQLIVAPTKLTDPAPAQAQVDAGMGQHVVQVDFTVFANTGPTTDDPSLRIMTIYDNADQPVNAHIYSMEASVERPLTVGEQTTWPVQFVVPDGFVPDHISFRPEFGRTTTTSWALS</sequence>
<dbReference type="Proteomes" id="UP000295444">
    <property type="component" value="Unassembled WGS sequence"/>
</dbReference>
<dbReference type="InterPro" id="IPR029051">
    <property type="entry name" value="DUF4352"/>
</dbReference>
<dbReference type="RefSeq" id="WP_133847077.1">
    <property type="nucleotide sequence ID" value="NZ_SNXZ01000001.1"/>
</dbReference>
<comment type="caution">
    <text evidence="4">The sequence shown here is derived from an EMBL/GenBank/DDBJ whole genome shotgun (WGS) entry which is preliminary data.</text>
</comment>
<dbReference type="EMBL" id="SNXZ01000001">
    <property type="protein sequence ID" value="TDQ04111.1"/>
    <property type="molecule type" value="Genomic_DNA"/>
</dbReference>
<protein>
    <submittedName>
        <fullName evidence="4">Uncharacterized protein DUF4352</fullName>
    </submittedName>
</protein>
<feature type="domain" description="DUF4352" evidence="3">
    <location>
        <begin position="62"/>
        <end position="150"/>
    </location>
</feature>
<gene>
    <name evidence="4" type="ORF">EV186_10152</name>
</gene>
<dbReference type="AlphaFoldDB" id="A0A4R6SJT9"/>
<keyword evidence="5" id="KW-1185">Reference proteome</keyword>
<dbReference type="OrthoDB" id="166023at2"/>
<evidence type="ECO:0000256" key="1">
    <source>
        <dbReference type="ARBA" id="ARBA00022729"/>
    </source>
</evidence>
<accession>A0A4R6SJT9</accession>
<name>A0A4R6SJT9_LABRH</name>
<evidence type="ECO:0000313" key="4">
    <source>
        <dbReference type="EMBL" id="TDQ04111.1"/>
    </source>
</evidence>
<feature type="signal peptide" evidence="2">
    <location>
        <begin position="1"/>
        <end position="19"/>
    </location>
</feature>
<evidence type="ECO:0000313" key="5">
    <source>
        <dbReference type="Proteomes" id="UP000295444"/>
    </source>
</evidence>
<dbReference type="PROSITE" id="PS51257">
    <property type="entry name" value="PROKAR_LIPOPROTEIN"/>
    <property type="match status" value="1"/>
</dbReference>
<evidence type="ECO:0000256" key="2">
    <source>
        <dbReference type="SAM" id="SignalP"/>
    </source>
</evidence>
<dbReference type="InterPro" id="IPR029050">
    <property type="entry name" value="Immunoprotect_excell_Ig-like"/>
</dbReference>